<feature type="chain" id="PRO_5016655041" evidence="1">
    <location>
        <begin position="22"/>
        <end position="163"/>
    </location>
</feature>
<accession>A0A371JWH2</accession>
<keyword evidence="1" id="KW-0732">Signal</keyword>
<dbReference type="Proteomes" id="UP000264492">
    <property type="component" value="Unassembled WGS sequence"/>
</dbReference>
<name>A0A371JWH2_9GAMM</name>
<organism evidence="2 3">
    <name type="scientific">Lysobacter silvisoli</name>
    <dbReference type="NCBI Taxonomy" id="2293254"/>
    <lineage>
        <taxon>Bacteria</taxon>
        <taxon>Pseudomonadati</taxon>
        <taxon>Pseudomonadota</taxon>
        <taxon>Gammaproteobacteria</taxon>
        <taxon>Lysobacterales</taxon>
        <taxon>Lysobacteraceae</taxon>
        <taxon>Lysobacter</taxon>
    </lineage>
</organism>
<dbReference type="EMBL" id="QTSU01000005">
    <property type="protein sequence ID" value="RDZ26023.1"/>
    <property type="molecule type" value="Genomic_DNA"/>
</dbReference>
<dbReference type="AlphaFoldDB" id="A0A371JWH2"/>
<dbReference type="OrthoDB" id="7498307at2"/>
<comment type="caution">
    <text evidence="2">The sequence shown here is derived from an EMBL/GenBank/DDBJ whole genome shotgun (WGS) entry which is preliminary data.</text>
</comment>
<evidence type="ECO:0000313" key="3">
    <source>
        <dbReference type="Proteomes" id="UP000264492"/>
    </source>
</evidence>
<sequence>MHRFAPLLALTALLAAAPAFAAPSTQSPLIGRWSLDVTTLPMPAAVRPQRVDLEFRTAANHQWTTRVDIVDQAGAKMHSESTLALDGTPGRATGTYWVDVLAAYMPKPDVLVMQFVYEKIPRSTRVYTVSDDGNVLTETETYFTSDGTPKMRIAHFSRAAAAP</sequence>
<gene>
    <name evidence="2" type="ORF">DX914_19375</name>
</gene>
<dbReference type="RefSeq" id="WP_115861919.1">
    <property type="nucleotide sequence ID" value="NZ_QTSU01000005.1"/>
</dbReference>
<evidence type="ECO:0000256" key="1">
    <source>
        <dbReference type="SAM" id="SignalP"/>
    </source>
</evidence>
<reference evidence="2 3" key="1">
    <citation type="submission" date="2018-08" db="EMBL/GenBank/DDBJ databases">
        <title>Lysobacter sp. zong2l5, whole genome shotgun sequence.</title>
        <authorList>
            <person name="Zhang X."/>
            <person name="Feng G."/>
            <person name="Zhu H."/>
        </authorList>
    </citation>
    <scope>NUCLEOTIDE SEQUENCE [LARGE SCALE GENOMIC DNA]</scope>
    <source>
        <strain evidence="3">zong2l5</strain>
    </source>
</reference>
<feature type="signal peptide" evidence="1">
    <location>
        <begin position="1"/>
        <end position="21"/>
    </location>
</feature>
<protein>
    <submittedName>
        <fullName evidence="2">LuxR family transcriptional regulator</fullName>
    </submittedName>
</protein>
<proteinExistence type="predicted"/>
<evidence type="ECO:0000313" key="2">
    <source>
        <dbReference type="EMBL" id="RDZ26023.1"/>
    </source>
</evidence>
<keyword evidence="3" id="KW-1185">Reference proteome</keyword>